<organism evidence="1 2">
    <name type="scientific">Rhizoctonia solani</name>
    <dbReference type="NCBI Taxonomy" id="456999"/>
    <lineage>
        <taxon>Eukaryota</taxon>
        <taxon>Fungi</taxon>
        <taxon>Dikarya</taxon>
        <taxon>Basidiomycota</taxon>
        <taxon>Agaricomycotina</taxon>
        <taxon>Agaricomycetes</taxon>
        <taxon>Cantharellales</taxon>
        <taxon>Ceratobasidiaceae</taxon>
        <taxon>Rhizoctonia</taxon>
    </lineage>
</organism>
<dbReference type="Gene3D" id="3.80.10.10">
    <property type="entry name" value="Ribonuclease Inhibitor"/>
    <property type="match status" value="1"/>
</dbReference>
<dbReference type="Proteomes" id="UP000663853">
    <property type="component" value="Unassembled WGS sequence"/>
</dbReference>
<gene>
    <name evidence="1" type="ORF">RDB_LOCUS81300</name>
</gene>
<accession>A0A8H3C7X8</accession>
<dbReference type="InterPro" id="IPR032675">
    <property type="entry name" value="LRR_dom_sf"/>
</dbReference>
<evidence type="ECO:0008006" key="3">
    <source>
        <dbReference type="Google" id="ProtNLM"/>
    </source>
</evidence>
<dbReference type="EMBL" id="CAJMXA010002118">
    <property type="protein sequence ID" value="CAE6476082.1"/>
    <property type="molecule type" value="Genomic_DNA"/>
</dbReference>
<evidence type="ECO:0000313" key="1">
    <source>
        <dbReference type="EMBL" id="CAE6476082.1"/>
    </source>
</evidence>
<proteinExistence type="predicted"/>
<reference evidence="1" key="1">
    <citation type="submission" date="2021-01" db="EMBL/GenBank/DDBJ databases">
        <authorList>
            <person name="Kaushik A."/>
        </authorList>
    </citation>
    <scope>NUCLEOTIDE SEQUENCE</scope>
    <source>
        <strain evidence="1">AG6-10EEA</strain>
    </source>
</reference>
<name>A0A8H3C7X8_9AGAM</name>
<protein>
    <recommendedName>
        <fullName evidence="3">F-box domain-containing protein</fullName>
    </recommendedName>
</protein>
<evidence type="ECO:0000313" key="2">
    <source>
        <dbReference type="Proteomes" id="UP000663853"/>
    </source>
</evidence>
<dbReference type="SUPFAM" id="SSF52047">
    <property type="entry name" value="RNI-like"/>
    <property type="match status" value="1"/>
</dbReference>
<dbReference type="AlphaFoldDB" id="A0A8H3C7X8"/>
<sequence length="553" mass="62760">MIRLFEIPELLCLICEQSQRSDLARLLTTSRLFFECAVPFVWRDLPESAPMILLKLLPNADTYLDNRLNATLVETQIQNLKPLDAQSLVRFNLYAAYVKRIIRHRRNKQSNVAWDRLLKLVDARPILPNLEILRISLSVAPYLKSISTHSAVSYLGPYLSPNLYEIDGTCDRDRYLYLEPQDLTQLISRISLECPRLSSLKFRSMTGHTATGPVNGLLADSLGQLRYLRSIRLGLAVIDPEALTSLGTLPYLESLSLNESYPGSNDTPKTPSAPMPNASFAALRHLGISLRFDFKIGYHIWGITALVRRLTSVSLRVFGYTTRTGICDFINTIHRSSPLVTSLYIDCTNSLPIALLSSRVIRTLNQLPLQHLRLSGKDGPEGRYGGGERSRLRFPHMECLQIRGYDFSFRHLASMTKYMPRLQYLSVPVKLDVNWPPKHELPSTRVHLTPSPSQLELHILSDGTTPRYSTMARCEIPDEEIEVIAAGLHALWPSGVTCTTYRRSHKDSEVSWTDRVNAELKQLRETDAFSLPQTEVTPRKHFGKRIPSWLEQV</sequence>
<comment type="caution">
    <text evidence="1">The sequence shown here is derived from an EMBL/GenBank/DDBJ whole genome shotgun (WGS) entry which is preliminary data.</text>
</comment>